<reference evidence="2 3" key="1">
    <citation type="journal article" date="2012" name="Appl. Environ. Microbiol.">
        <title>Short-read sequencing for genomic analysis of the brown rot fungus Fibroporia radiculosa.</title>
        <authorList>
            <person name="Tang J.D."/>
            <person name="Perkins A.D."/>
            <person name="Sonstegard T.S."/>
            <person name="Schroeder S.G."/>
            <person name="Burgess S.C."/>
            <person name="Diehl S.V."/>
        </authorList>
    </citation>
    <scope>NUCLEOTIDE SEQUENCE [LARGE SCALE GENOMIC DNA]</scope>
    <source>
        <strain evidence="2 3">TFFH 294</strain>
    </source>
</reference>
<evidence type="ECO:0000313" key="2">
    <source>
        <dbReference type="EMBL" id="CCL98934.1"/>
    </source>
</evidence>
<accession>J4H0U0</accession>
<gene>
    <name evidence="2" type="ORF">FIBRA_00941</name>
</gene>
<dbReference type="PANTHER" id="PTHR40375:SF2">
    <property type="entry name" value="SPORULATION-SPECIFIC PROTEIN 22"/>
    <property type="match status" value="1"/>
</dbReference>
<keyword evidence="1" id="KW-0469">Meiosis</keyword>
<name>J4H0U0_9APHY</name>
<keyword evidence="3" id="KW-1185">Reference proteome</keyword>
<dbReference type="AlphaFoldDB" id="J4H0U0"/>
<dbReference type="InterPro" id="IPR013940">
    <property type="entry name" value="Spo22/ZIP4/TEX11"/>
</dbReference>
<dbReference type="Pfam" id="PF08631">
    <property type="entry name" value="SPO22"/>
    <property type="match status" value="1"/>
</dbReference>
<dbReference type="Proteomes" id="UP000006352">
    <property type="component" value="Unassembled WGS sequence"/>
</dbReference>
<dbReference type="OrthoDB" id="65716at2759"/>
<dbReference type="STRING" id="599839.J4H0U0"/>
<dbReference type="InterPro" id="IPR039057">
    <property type="entry name" value="Spo22/ZIP4"/>
</dbReference>
<sequence length="677" mass="75892">MSASKRKLPPGVQDIYQEIKGMLSTYTAQTHPNYMRRILDILINIKANLNDNKRSARSTICTELQKLASLAESFTKQRPRSNKDWIRLADDLDREGVHLWNASASMQDAGDEEGQAVSATCLIGAGCELSKISATACLMLLWQFGDRQYQAKRWSEAADWFLAGTSGVFESISALSNSKCFRKAALCYIQQAEYAKAAAVIRRCSQDEAATHYLQLLTAVHQGLEDEAISAVKAMVKTSDFNRKMLMLATTLANESNMKSLLLSVLEALLNTVQSCTTPDMDVEAITLVRCIIRLVLKVLAEPASDRTSLIPRLIKHFNTALKIIEGLDAQQKVTMVSRDISWLWRTAYNCAIQGCTEWMELEANISDLFDIARQLLEAYQDATLTDIDVEIHIHIINASFAAIVGRVLAVRRLALGDIGDNDRAQRVKELSDDIVSCKKRIQNVINTSKVLVDDEILRAQSLLHVLRVFEAEVIHQMKDWSRLLLVIQEIVSSDALAVNTFEAIVDILWVDKECPVDVLFTALEAILHASLDRDSLSIDKFSRWLRAICTMLLSRNTPADRAKAIGYVEQAVQVLQNCTAESTSEGEYPLDERYWVLGTSFNTGIECLHASSLDEAKRWFEISTTICRFVPDGRTRADKIVTHGEDISVVFSIARTLCIWPRVSADLNEMASWRKF</sequence>
<evidence type="ECO:0000256" key="1">
    <source>
        <dbReference type="ARBA" id="ARBA00023254"/>
    </source>
</evidence>
<organism evidence="2 3">
    <name type="scientific">Fibroporia radiculosa</name>
    <dbReference type="NCBI Taxonomy" id="599839"/>
    <lineage>
        <taxon>Eukaryota</taxon>
        <taxon>Fungi</taxon>
        <taxon>Dikarya</taxon>
        <taxon>Basidiomycota</taxon>
        <taxon>Agaricomycotina</taxon>
        <taxon>Agaricomycetes</taxon>
        <taxon>Polyporales</taxon>
        <taxon>Fibroporiaceae</taxon>
        <taxon>Fibroporia</taxon>
    </lineage>
</organism>
<dbReference type="HOGENOM" id="CLU_405981_0_0_1"/>
<dbReference type="GeneID" id="24093845"/>
<protein>
    <recommendedName>
        <fullName evidence="4">Protein ZIP4 homolog</fullName>
    </recommendedName>
</protein>
<dbReference type="GO" id="GO:0090173">
    <property type="term" value="P:regulation of synaptonemal complex assembly"/>
    <property type="evidence" value="ECO:0007669"/>
    <property type="project" value="InterPro"/>
</dbReference>
<dbReference type="InParanoid" id="J4H0U0"/>
<evidence type="ECO:0008006" key="4">
    <source>
        <dbReference type="Google" id="ProtNLM"/>
    </source>
</evidence>
<dbReference type="EMBL" id="HE796906">
    <property type="protein sequence ID" value="CCL98934.1"/>
    <property type="molecule type" value="Genomic_DNA"/>
</dbReference>
<dbReference type="GO" id="GO:0051321">
    <property type="term" value="P:meiotic cell cycle"/>
    <property type="evidence" value="ECO:0007669"/>
    <property type="project" value="UniProtKB-KW"/>
</dbReference>
<proteinExistence type="predicted"/>
<dbReference type="RefSeq" id="XP_012178217.1">
    <property type="nucleotide sequence ID" value="XM_012322827.1"/>
</dbReference>
<evidence type="ECO:0000313" key="3">
    <source>
        <dbReference type="Proteomes" id="UP000006352"/>
    </source>
</evidence>
<dbReference type="PANTHER" id="PTHR40375">
    <property type="entry name" value="SPORULATION-SPECIFIC PROTEIN 22"/>
    <property type="match status" value="1"/>
</dbReference>